<dbReference type="GO" id="GO:0004421">
    <property type="term" value="F:hydroxymethylglutaryl-CoA synthase activity"/>
    <property type="evidence" value="ECO:0007669"/>
    <property type="project" value="UniProtKB-EC"/>
</dbReference>
<dbReference type="GO" id="GO:0010142">
    <property type="term" value="P:farnesyl diphosphate biosynthetic process, mevalonate pathway"/>
    <property type="evidence" value="ECO:0007669"/>
    <property type="project" value="InterPro"/>
</dbReference>
<feature type="domain" description="Hydroxymethylglutaryl-coenzyme A synthase N-terminal" evidence="6">
    <location>
        <begin position="12"/>
        <end position="182"/>
    </location>
</feature>
<dbReference type="NCBIfam" id="TIGR01833">
    <property type="entry name" value="HMG-CoA-S_euk"/>
    <property type="match status" value="1"/>
</dbReference>
<dbReference type="AlphaFoldDB" id="A0A0G4IVV1"/>
<dbReference type="EC" id="2.3.3.10" evidence="5"/>
<evidence type="ECO:0000256" key="1">
    <source>
        <dbReference type="ARBA" id="ARBA00007061"/>
    </source>
</evidence>
<keyword evidence="5" id="KW-0756">Sterol biosynthesis</keyword>
<comment type="catalytic activity">
    <reaction evidence="5">
        <text>acetoacetyl-CoA + acetyl-CoA + H2O = (3S)-3-hydroxy-3-methylglutaryl-CoA + CoA + H(+)</text>
        <dbReference type="Rhea" id="RHEA:10188"/>
        <dbReference type="ChEBI" id="CHEBI:15377"/>
        <dbReference type="ChEBI" id="CHEBI:15378"/>
        <dbReference type="ChEBI" id="CHEBI:43074"/>
        <dbReference type="ChEBI" id="CHEBI:57286"/>
        <dbReference type="ChEBI" id="CHEBI:57287"/>
        <dbReference type="ChEBI" id="CHEBI:57288"/>
        <dbReference type="EC" id="2.3.3.10"/>
    </reaction>
</comment>
<dbReference type="UniPathway" id="UPA00058">
    <property type="reaction ID" value="UER00102"/>
</dbReference>
<evidence type="ECO:0000256" key="4">
    <source>
        <dbReference type="PIRSR" id="PIRSR610122-2"/>
    </source>
</evidence>
<evidence type="ECO:0000313" key="8">
    <source>
        <dbReference type="EMBL" id="CEO99191.1"/>
    </source>
</evidence>
<feature type="binding site" evidence="4">
    <location>
        <position position="258"/>
    </location>
    <ligand>
        <name>CoA</name>
        <dbReference type="ChEBI" id="CHEBI:57287"/>
    </ligand>
</feature>
<evidence type="ECO:0000256" key="2">
    <source>
        <dbReference type="ARBA" id="ARBA00022679"/>
    </source>
</evidence>
<gene>
    <name evidence="8" type="ORF">PBRA_001097</name>
    <name evidence="9" type="ORF">PLBR_LOCUS4419</name>
</gene>
<dbReference type="Gene3D" id="3.40.47.10">
    <property type="match status" value="1"/>
</dbReference>
<evidence type="ECO:0000259" key="6">
    <source>
        <dbReference type="Pfam" id="PF01154"/>
    </source>
</evidence>
<evidence type="ECO:0000313" key="9">
    <source>
        <dbReference type="EMBL" id="SPQ97204.1"/>
    </source>
</evidence>
<keyword evidence="5" id="KW-0753">Steroid metabolism</keyword>
<reference evidence="8 10" key="1">
    <citation type="submission" date="2015-02" db="EMBL/GenBank/DDBJ databases">
        <authorList>
            <person name="Chooi Y.-H."/>
        </authorList>
    </citation>
    <scope>NUCLEOTIDE SEQUENCE [LARGE SCALE GENOMIC DNA]</scope>
    <source>
        <strain evidence="8">E3</strain>
    </source>
</reference>
<keyword evidence="5" id="KW-0444">Lipid biosynthesis</keyword>
<dbReference type="SUPFAM" id="SSF53901">
    <property type="entry name" value="Thiolase-like"/>
    <property type="match status" value="2"/>
</dbReference>
<dbReference type="Proteomes" id="UP000290189">
    <property type="component" value="Unassembled WGS sequence"/>
</dbReference>
<dbReference type="EMBL" id="OVEO01000007">
    <property type="protein sequence ID" value="SPQ97204.1"/>
    <property type="molecule type" value="Genomic_DNA"/>
</dbReference>
<proteinExistence type="inferred from homology"/>
<comment type="similarity">
    <text evidence="1 5">Belongs to the thiolase-like superfamily. HMG-CoA synthase family.</text>
</comment>
<dbReference type="GO" id="GO:0006084">
    <property type="term" value="P:acetyl-CoA metabolic process"/>
    <property type="evidence" value="ECO:0007669"/>
    <property type="project" value="InterPro"/>
</dbReference>
<comment type="pathway">
    <text evidence="5">Metabolic intermediate biosynthesis; (R)-mevalonate biosynthesis; (R)-mevalonate from acetyl-CoA: step 2/3.</text>
</comment>
<dbReference type="InterPro" id="IPR013528">
    <property type="entry name" value="HMG_CoA_synth_N"/>
</dbReference>
<evidence type="ECO:0000256" key="3">
    <source>
        <dbReference type="PIRSR" id="PIRSR610122-1"/>
    </source>
</evidence>
<accession>A0A0G4IVV1</accession>
<name>A0A0G4IVV1_PLABS</name>
<dbReference type="InterPro" id="IPR016039">
    <property type="entry name" value="Thiolase-like"/>
</dbReference>
<dbReference type="PANTHER" id="PTHR43323">
    <property type="entry name" value="3-HYDROXY-3-METHYLGLUTARYL COENZYME A SYNTHASE"/>
    <property type="match status" value="1"/>
</dbReference>
<feature type="binding site" evidence="4">
    <location>
        <position position="216"/>
    </location>
    <ligand>
        <name>CoA</name>
        <dbReference type="ChEBI" id="CHEBI:57287"/>
    </ligand>
</feature>
<dbReference type="PANTHER" id="PTHR43323:SF2">
    <property type="entry name" value="HYDROXYMETHYLGLUTARYL-COA SYNTHASE"/>
    <property type="match status" value="1"/>
</dbReference>
<evidence type="ECO:0000256" key="5">
    <source>
        <dbReference type="RuleBase" id="RU364071"/>
    </source>
</evidence>
<dbReference type="CDD" id="cd00827">
    <property type="entry name" value="init_cond_enzymes"/>
    <property type="match status" value="1"/>
</dbReference>
<dbReference type="OMA" id="ARNGNMY"/>
<keyword evidence="5" id="KW-0443">Lipid metabolism</keyword>
<feature type="binding site" evidence="4">
    <location>
        <position position="262"/>
    </location>
    <ligand>
        <name>CoA</name>
        <dbReference type="ChEBI" id="CHEBI:57287"/>
    </ligand>
</feature>
<feature type="active site" description="Proton donor/acceptor" evidence="3">
    <location>
        <position position="93"/>
    </location>
</feature>
<dbReference type="GO" id="GO:0016126">
    <property type="term" value="P:sterol biosynthetic process"/>
    <property type="evidence" value="ECO:0007669"/>
    <property type="project" value="UniProtKB-KW"/>
</dbReference>
<comment type="function">
    <text evidence="5">Catalyzes the condensation of acetyl-CoA with acetoacetyl-CoA to form HMG-CoA.</text>
</comment>
<dbReference type="STRING" id="37360.A0A0G4IVV1"/>
<keyword evidence="2 5" id="KW-0808">Transferase</keyword>
<keyword evidence="9" id="KW-0496">Mitochondrion</keyword>
<evidence type="ECO:0000313" key="10">
    <source>
        <dbReference type="Proteomes" id="UP000039324"/>
    </source>
</evidence>
<keyword evidence="5" id="KW-0752">Steroid biosynthesis</keyword>
<dbReference type="FunFam" id="3.40.47.10:FF:000008">
    <property type="entry name" value="3-hydroxy-3-methylglutaryl coenzyme A synthase"/>
    <property type="match status" value="1"/>
</dbReference>
<geneLocation type="mitochondrion" evidence="9"/>
<feature type="active site" description="Acyl-thioester intermediate" evidence="3">
    <location>
        <position position="125"/>
    </location>
</feature>
<sequence length="461" mass="50435">MTSGRDDESGRARDVGIVAVDVYFPKRYVDQADLERYEGAAAGKFTIGLGQTRMAFVDDREDIYSIALTVTSQLMEKAGVPYSDVGFLQVGTETIIDHSKSVKSVLMQLFGDNTDVEGVDSVHACYGGTNALFNAVAWMQSDVWDGRYALVVAADIAEYAAGPARPTGGVGAVAMLIGPNAPIVLEPCRATHMEHAYDFYKPNLMSPHPVVDGHLSNMCYLKSLDQCYQRYVRKSPLGSFSVVGGDADYAVFHAPYNKLVQKSFARLLFNDFLRDPENDLFDGVRGVASDIPLEASYDSKPLNDAFSKGMKHLYNEKAEPATLLPKLVGNMYTASLYAGLVSLLSTQPSSQLAGKRILMFSYGSGLAASMFSFRVASDAASVSALDRIRGYVNLERRIAACQQVVPDVMVKALERRVEVHGMSSFVPTGSLGDLVDGAFYLTEKDKRCRRFHQRLTRKPAV</sequence>
<dbReference type="Pfam" id="PF08540">
    <property type="entry name" value="HMG_CoA_synt_C"/>
    <property type="match status" value="1"/>
</dbReference>
<dbReference type="Proteomes" id="UP000039324">
    <property type="component" value="Unassembled WGS sequence"/>
</dbReference>
<protein>
    <recommendedName>
        <fullName evidence="5">Hydroxymethylglutaryl-CoA synthase</fullName>
        <shortName evidence="5">HMG-CoA synthase</shortName>
        <ecNumber evidence="5">2.3.3.10</ecNumber>
    </recommendedName>
    <alternativeName>
        <fullName evidence="5">3-hydroxy-3-methylglutaryl coenzyme A synthase</fullName>
    </alternativeName>
</protein>
<feature type="domain" description="Hydroxymethylglutaryl-coenzyme A synthase C-terminal" evidence="7">
    <location>
        <begin position="183"/>
        <end position="453"/>
    </location>
</feature>
<dbReference type="EMBL" id="CDSF01000090">
    <property type="protein sequence ID" value="CEO99191.1"/>
    <property type="molecule type" value="Genomic_DNA"/>
</dbReference>
<dbReference type="InterPro" id="IPR010122">
    <property type="entry name" value="HMG_CoA_synthase_euk"/>
</dbReference>
<evidence type="ECO:0000313" key="11">
    <source>
        <dbReference type="Proteomes" id="UP000290189"/>
    </source>
</evidence>
<organism evidence="8 10">
    <name type="scientific">Plasmodiophora brassicae</name>
    <name type="common">Clubroot disease agent</name>
    <dbReference type="NCBI Taxonomy" id="37360"/>
    <lineage>
        <taxon>Eukaryota</taxon>
        <taxon>Sar</taxon>
        <taxon>Rhizaria</taxon>
        <taxon>Endomyxa</taxon>
        <taxon>Phytomyxea</taxon>
        <taxon>Plasmodiophorida</taxon>
        <taxon>Plasmodiophoridae</taxon>
        <taxon>Plasmodiophora</taxon>
    </lineage>
</organism>
<feature type="active site" description="Proton donor/acceptor" evidence="3">
    <location>
        <position position="253"/>
    </location>
</feature>
<keyword evidence="10" id="KW-1185">Reference proteome</keyword>
<dbReference type="Pfam" id="PF01154">
    <property type="entry name" value="HMG_CoA_synt_N"/>
    <property type="match status" value="1"/>
</dbReference>
<dbReference type="InterPro" id="IPR013746">
    <property type="entry name" value="HMG_CoA_synt_C_dom"/>
</dbReference>
<reference evidence="9 11" key="2">
    <citation type="submission" date="2018-03" db="EMBL/GenBank/DDBJ databases">
        <authorList>
            <person name="Fogelqvist J."/>
        </authorList>
    </citation>
    <scope>NUCLEOTIDE SEQUENCE [LARGE SCALE GENOMIC DNA]</scope>
</reference>
<evidence type="ECO:0000259" key="7">
    <source>
        <dbReference type="Pfam" id="PF08540"/>
    </source>
</evidence>
<dbReference type="OrthoDB" id="1269963at2759"/>
<keyword evidence="5" id="KW-1207">Sterol metabolism</keyword>